<dbReference type="EMBL" id="QKWP01000325">
    <property type="protein sequence ID" value="RIB22079.1"/>
    <property type="molecule type" value="Genomic_DNA"/>
</dbReference>
<dbReference type="Gene3D" id="3.30.710.10">
    <property type="entry name" value="Potassium Channel Kv1.1, Chain A"/>
    <property type="match status" value="2"/>
</dbReference>
<dbReference type="InterPro" id="IPR000210">
    <property type="entry name" value="BTB/POZ_dom"/>
</dbReference>
<dbReference type="PROSITE" id="PS50097">
    <property type="entry name" value="BTB"/>
    <property type="match status" value="2"/>
</dbReference>
<dbReference type="Proteomes" id="UP000266673">
    <property type="component" value="Unassembled WGS sequence"/>
</dbReference>
<dbReference type="PANTHER" id="PTHR46306:SF1">
    <property type="entry name" value="BTB_POZ DOMAIN-CONTAINING PROTEIN 9"/>
    <property type="match status" value="1"/>
</dbReference>
<keyword evidence="3" id="KW-1185">Reference proteome</keyword>
<protein>
    <recommendedName>
        <fullName evidence="1">BTB domain-containing protein</fullName>
    </recommendedName>
</protein>
<proteinExistence type="predicted"/>
<dbReference type="AlphaFoldDB" id="A0A397VM33"/>
<feature type="domain" description="BTB" evidence="1">
    <location>
        <begin position="103"/>
        <end position="170"/>
    </location>
</feature>
<dbReference type="GO" id="GO:0005737">
    <property type="term" value="C:cytoplasm"/>
    <property type="evidence" value="ECO:0007669"/>
    <property type="project" value="TreeGrafter"/>
</dbReference>
<dbReference type="SUPFAM" id="SSF54695">
    <property type="entry name" value="POZ domain"/>
    <property type="match status" value="2"/>
</dbReference>
<gene>
    <name evidence="2" type="ORF">C2G38_2174834</name>
</gene>
<name>A0A397VM33_9GLOM</name>
<organism evidence="2 3">
    <name type="scientific">Gigaspora rosea</name>
    <dbReference type="NCBI Taxonomy" id="44941"/>
    <lineage>
        <taxon>Eukaryota</taxon>
        <taxon>Fungi</taxon>
        <taxon>Fungi incertae sedis</taxon>
        <taxon>Mucoromycota</taxon>
        <taxon>Glomeromycotina</taxon>
        <taxon>Glomeromycetes</taxon>
        <taxon>Diversisporales</taxon>
        <taxon>Gigasporaceae</taxon>
        <taxon>Gigaspora</taxon>
    </lineage>
</organism>
<reference evidence="2 3" key="1">
    <citation type="submission" date="2018-06" db="EMBL/GenBank/DDBJ databases">
        <title>Comparative genomics reveals the genomic features of Rhizophagus irregularis, R. cerebriforme, R. diaphanum and Gigaspora rosea, and their symbiotic lifestyle signature.</title>
        <authorList>
            <person name="Morin E."/>
            <person name="San Clemente H."/>
            <person name="Chen E.C.H."/>
            <person name="De La Providencia I."/>
            <person name="Hainaut M."/>
            <person name="Kuo A."/>
            <person name="Kohler A."/>
            <person name="Murat C."/>
            <person name="Tang N."/>
            <person name="Roy S."/>
            <person name="Loubradou J."/>
            <person name="Henrissat B."/>
            <person name="Grigoriev I.V."/>
            <person name="Corradi N."/>
            <person name="Roux C."/>
            <person name="Martin F.M."/>
        </authorList>
    </citation>
    <scope>NUCLEOTIDE SEQUENCE [LARGE SCALE GENOMIC DNA]</scope>
    <source>
        <strain evidence="2 3">DAOM 194757</strain>
    </source>
</reference>
<sequence>MAQISTKLLEHLSKDFAQLLETEYEYNVIVKVGNQHFKLHSLILYQRSSFFRKELSTATKKNNIIEITLTHTSVESFKILINTKLLEHFSNDFAQLLETEYEYNVIVKVGNQHFKLHSLILYQRSSFFRKELSTATKKNNIIEITLTHTSVESFKILINFQENNFKDLQTFCTDILARHPNLNFDSDDFTSIQENALITLLKRNVLQMEETEI</sequence>
<dbReference type="InterPro" id="IPR011333">
    <property type="entry name" value="SKP1/BTB/POZ_sf"/>
</dbReference>
<comment type="caution">
    <text evidence="2">The sequence shown here is derived from an EMBL/GenBank/DDBJ whole genome shotgun (WGS) entry which is preliminary data.</text>
</comment>
<evidence type="ECO:0000313" key="2">
    <source>
        <dbReference type="EMBL" id="RIB22079.1"/>
    </source>
</evidence>
<feature type="domain" description="BTB" evidence="1">
    <location>
        <begin position="26"/>
        <end position="82"/>
    </location>
</feature>
<dbReference type="InterPro" id="IPR052407">
    <property type="entry name" value="BTB_POZ_domain_cont_9"/>
</dbReference>
<dbReference type="CDD" id="cd18186">
    <property type="entry name" value="BTB_POZ_ZBTB_KLHL-like"/>
    <property type="match status" value="2"/>
</dbReference>
<accession>A0A397VM33</accession>
<dbReference type="Pfam" id="PF00651">
    <property type="entry name" value="BTB"/>
    <property type="match status" value="2"/>
</dbReference>
<dbReference type="PANTHER" id="PTHR46306">
    <property type="entry name" value="BTB/POZ DOMAIN-CONTAINING PROTEIN 9"/>
    <property type="match status" value="1"/>
</dbReference>
<evidence type="ECO:0000259" key="1">
    <source>
        <dbReference type="PROSITE" id="PS50097"/>
    </source>
</evidence>
<evidence type="ECO:0000313" key="3">
    <source>
        <dbReference type="Proteomes" id="UP000266673"/>
    </source>
</evidence>